<dbReference type="InterPro" id="IPR014717">
    <property type="entry name" value="Transl_elong_EF1B/ribsomal_bS6"/>
</dbReference>
<evidence type="ECO:0000256" key="3">
    <source>
        <dbReference type="ARBA" id="ARBA00035294"/>
    </source>
</evidence>
<protein>
    <recommendedName>
        <fullName evidence="3 4">Small ribosomal subunit protein bS6</fullName>
    </recommendedName>
</protein>
<dbReference type="NCBIfam" id="TIGR00166">
    <property type="entry name" value="S6"/>
    <property type="match status" value="1"/>
</dbReference>
<evidence type="ECO:0000256" key="1">
    <source>
        <dbReference type="ARBA" id="ARBA00009512"/>
    </source>
</evidence>
<sequence>MKAYETMIVFKTDIEEELRDSLIEKFEQVIVKTGGTVEKTERLGKRRLAYEIGHNREGFYLVFHYTAAAQTPAELERNLKIEERIIRYLTTVRPAA</sequence>
<comment type="similarity">
    <text evidence="1 4">Belongs to the bacterial ribosomal protein bS6 family.</text>
</comment>
<reference evidence="5" key="1">
    <citation type="submission" date="2021-12" db="EMBL/GenBank/DDBJ databases">
        <title>Alicyclobacillaceae gen. nov., sp. nov., isolated from chalcocite enrichment system.</title>
        <authorList>
            <person name="Jiang Z."/>
        </authorList>
    </citation>
    <scope>NUCLEOTIDE SEQUENCE</scope>
    <source>
        <strain evidence="5">MYW30-H2</strain>
    </source>
</reference>
<dbReference type="EMBL" id="CP089291">
    <property type="protein sequence ID" value="UOF90635.1"/>
    <property type="molecule type" value="Genomic_DNA"/>
</dbReference>
<evidence type="ECO:0000313" key="5">
    <source>
        <dbReference type="EMBL" id="UOF90635.1"/>
    </source>
</evidence>
<dbReference type="Gene3D" id="3.30.70.60">
    <property type="match status" value="1"/>
</dbReference>
<proteinExistence type="inferred from homology"/>
<dbReference type="PANTHER" id="PTHR21011:SF1">
    <property type="entry name" value="SMALL RIBOSOMAL SUBUNIT PROTEIN BS6M"/>
    <property type="match status" value="1"/>
</dbReference>
<dbReference type="InterPro" id="IPR020814">
    <property type="entry name" value="Ribosomal_S6_plastid/chlpt"/>
</dbReference>
<keyword evidence="4" id="KW-0699">rRNA-binding</keyword>
<keyword evidence="4" id="KW-0694">RNA-binding</keyword>
<organism evidence="5 6">
    <name type="scientific">Fodinisporobacter ferrooxydans</name>
    <dbReference type="NCBI Taxonomy" id="2901836"/>
    <lineage>
        <taxon>Bacteria</taxon>
        <taxon>Bacillati</taxon>
        <taxon>Bacillota</taxon>
        <taxon>Bacilli</taxon>
        <taxon>Bacillales</taxon>
        <taxon>Alicyclobacillaceae</taxon>
        <taxon>Fodinisporobacter</taxon>
    </lineage>
</organism>
<gene>
    <name evidence="4 5" type="primary">rpsF</name>
    <name evidence="5" type="ORF">LSG31_22740</name>
</gene>
<keyword evidence="6" id="KW-1185">Reference proteome</keyword>
<accession>A0ABY4CJL0</accession>
<dbReference type="GO" id="GO:0005840">
    <property type="term" value="C:ribosome"/>
    <property type="evidence" value="ECO:0007669"/>
    <property type="project" value="UniProtKB-KW"/>
</dbReference>
<keyword evidence="4" id="KW-0687">Ribonucleoprotein</keyword>
<dbReference type="SUPFAM" id="SSF54995">
    <property type="entry name" value="Ribosomal protein S6"/>
    <property type="match status" value="1"/>
</dbReference>
<dbReference type="Pfam" id="PF01250">
    <property type="entry name" value="Ribosomal_S6"/>
    <property type="match status" value="1"/>
</dbReference>
<dbReference type="InterPro" id="IPR000529">
    <property type="entry name" value="Ribosomal_bS6"/>
</dbReference>
<dbReference type="Proteomes" id="UP000830167">
    <property type="component" value="Chromosome"/>
</dbReference>
<dbReference type="CDD" id="cd00473">
    <property type="entry name" value="bS6"/>
    <property type="match status" value="1"/>
</dbReference>
<dbReference type="PANTHER" id="PTHR21011">
    <property type="entry name" value="MITOCHONDRIAL 28S RIBOSOMAL PROTEIN S6"/>
    <property type="match status" value="1"/>
</dbReference>
<keyword evidence="4 5" id="KW-0689">Ribosomal protein</keyword>
<evidence type="ECO:0000256" key="4">
    <source>
        <dbReference type="HAMAP-Rule" id="MF_00360"/>
    </source>
</evidence>
<name>A0ABY4CJL0_9BACL</name>
<dbReference type="HAMAP" id="MF_00360">
    <property type="entry name" value="Ribosomal_bS6"/>
    <property type="match status" value="1"/>
</dbReference>
<evidence type="ECO:0000313" key="6">
    <source>
        <dbReference type="Proteomes" id="UP000830167"/>
    </source>
</evidence>
<dbReference type="RefSeq" id="WP_347437334.1">
    <property type="nucleotide sequence ID" value="NZ_CP089291.1"/>
</dbReference>
<comment type="function">
    <text evidence="2 4">Binds together with bS18 to 16S ribosomal RNA.</text>
</comment>
<evidence type="ECO:0000256" key="2">
    <source>
        <dbReference type="ARBA" id="ARBA00035104"/>
    </source>
</evidence>
<dbReference type="InterPro" id="IPR035980">
    <property type="entry name" value="Ribosomal_bS6_sf"/>
</dbReference>